<evidence type="ECO:0000313" key="2">
    <source>
        <dbReference type="Proteomes" id="UP001444661"/>
    </source>
</evidence>
<name>A0ABR1TFQ6_9PEZI</name>
<sequence length="65" mass="7520">MQGVALSALDYRTWTQMLYESMGFVQKDRERVMLFMAGKWCDGTSYSMLKAVKGCLFNFNMATFI</sequence>
<protein>
    <submittedName>
        <fullName evidence="1">Uncharacterized protein</fullName>
    </submittedName>
</protein>
<gene>
    <name evidence="1" type="ORF">PG993_005482</name>
</gene>
<dbReference type="EMBL" id="JAQQWK010000003">
    <property type="protein sequence ID" value="KAK8045458.1"/>
    <property type="molecule type" value="Genomic_DNA"/>
</dbReference>
<proteinExistence type="predicted"/>
<keyword evidence="2" id="KW-1185">Reference proteome</keyword>
<organism evidence="1 2">
    <name type="scientific">Apiospora rasikravindrae</name>
    <dbReference type="NCBI Taxonomy" id="990691"/>
    <lineage>
        <taxon>Eukaryota</taxon>
        <taxon>Fungi</taxon>
        <taxon>Dikarya</taxon>
        <taxon>Ascomycota</taxon>
        <taxon>Pezizomycotina</taxon>
        <taxon>Sordariomycetes</taxon>
        <taxon>Xylariomycetidae</taxon>
        <taxon>Amphisphaeriales</taxon>
        <taxon>Apiosporaceae</taxon>
        <taxon>Apiospora</taxon>
    </lineage>
</organism>
<comment type="caution">
    <text evidence="1">The sequence shown here is derived from an EMBL/GenBank/DDBJ whole genome shotgun (WGS) entry which is preliminary data.</text>
</comment>
<accession>A0ABR1TFQ6</accession>
<evidence type="ECO:0000313" key="1">
    <source>
        <dbReference type="EMBL" id="KAK8045458.1"/>
    </source>
</evidence>
<reference evidence="1 2" key="1">
    <citation type="submission" date="2023-01" db="EMBL/GenBank/DDBJ databases">
        <title>Analysis of 21 Apiospora genomes using comparative genomics revels a genus with tremendous synthesis potential of carbohydrate active enzymes and secondary metabolites.</title>
        <authorList>
            <person name="Sorensen T."/>
        </authorList>
    </citation>
    <scope>NUCLEOTIDE SEQUENCE [LARGE SCALE GENOMIC DNA]</scope>
    <source>
        <strain evidence="1 2">CBS 33761</strain>
    </source>
</reference>
<dbReference type="Proteomes" id="UP001444661">
    <property type="component" value="Unassembled WGS sequence"/>
</dbReference>